<dbReference type="OrthoDB" id="9801773at2"/>
<dbReference type="Pfam" id="PF01370">
    <property type="entry name" value="Epimerase"/>
    <property type="match status" value="1"/>
</dbReference>
<reference evidence="4 5" key="1">
    <citation type="submission" date="2016-09" db="EMBL/GenBank/DDBJ databases">
        <title>Pseudoalteromonas amylolytica sp. nov., isolated from the surface seawater.</title>
        <authorList>
            <person name="Wu Y.-H."/>
            <person name="Cheng H."/>
            <person name="Jin X.-B."/>
            <person name="Wang C.-S."/>
            <person name="Xu X.-W."/>
        </authorList>
    </citation>
    <scope>NUCLEOTIDE SEQUENCE [LARGE SCALE GENOMIC DNA]</scope>
    <source>
        <strain evidence="4 5">JW1</strain>
    </source>
</reference>
<dbReference type="AlphaFoldDB" id="A0A1S1MRA5"/>
<dbReference type="STRING" id="1859457.BET10_19280"/>
<evidence type="ECO:0000259" key="3">
    <source>
        <dbReference type="Pfam" id="PF08338"/>
    </source>
</evidence>
<evidence type="ECO:0000259" key="2">
    <source>
        <dbReference type="Pfam" id="PF01370"/>
    </source>
</evidence>
<proteinExistence type="inferred from homology"/>
<gene>
    <name evidence="4" type="ORF">BET10_19280</name>
</gene>
<organism evidence="4 5">
    <name type="scientific">Pseudoalteromonas amylolytica</name>
    <dbReference type="NCBI Taxonomy" id="1859457"/>
    <lineage>
        <taxon>Bacteria</taxon>
        <taxon>Pseudomonadati</taxon>
        <taxon>Pseudomonadota</taxon>
        <taxon>Gammaproteobacteria</taxon>
        <taxon>Alteromonadales</taxon>
        <taxon>Pseudoalteromonadaceae</taxon>
        <taxon>Pseudoalteromonas</taxon>
    </lineage>
</organism>
<evidence type="ECO:0000256" key="1">
    <source>
        <dbReference type="ARBA" id="ARBA00009353"/>
    </source>
</evidence>
<dbReference type="InterPro" id="IPR036291">
    <property type="entry name" value="NAD(P)-bd_dom_sf"/>
</dbReference>
<protein>
    <submittedName>
        <fullName evidence="4">TIGR01777 family protein</fullName>
    </submittedName>
</protein>
<dbReference type="EMBL" id="MKJU01000030">
    <property type="protein sequence ID" value="OHU88953.1"/>
    <property type="molecule type" value="Genomic_DNA"/>
</dbReference>
<accession>A0A1S1MRA5</accession>
<dbReference type="InterPro" id="IPR010099">
    <property type="entry name" value="SDR39U1"/>
</dbReference>
<dbReference type="PANTHER" id="PTHR11092">
    <property type="entry name" value="SUGAR NUCLEOTIDE EPIMERASE RELATED"/>
    <property type="match status" value="1"/>
</dbReference>
<comment type="similarity">
    <text evidence="1">Belongs to the NAD(P)-dependent epimerase/dehydratase family. SDR39U1 subfamily.</text>
</comment>
<dbReference type="NCBIfam" id="TIGR01777">
    <property type="entry name" value="yfcH"/>
    <property type="match status" value="1"/>
</dbReference>
<evidence type="ECO:0000313" key="4">
    <source>
        <dbReference type="EMBL" id="OHU88953.1"/>
    </source>
</evidence>
<comment type="caution">
    <text evidence="4">The sequence shown here is derived from an EMBL/GenBank/DDBJ whole genome shotgun (WGS) entry which is preliminary data.</text>
</comment>
<dbReference type="Gene3D" id="3.40.50.720">
    <property type="entry name" value="NAD(P)-binding Rossmann-like Domain"/>
    <property type="match status" value="1"/>
</dbReference>
<evidence type="ECO:0000313" key="5">
    <source>
        <dbReference type="Proteomes" id="UP000179786"/>
    </source>
</evidence>
<dbReference type="CDD" id="cd05242">
    <property type="entry name" value="SDR_a8"/>
    <property type="match status" value="1"/>
</dbReference>
<dbReference type="RefSeq" id="WP_070986867.1">
    <property type="nucleotide sequence ID" value="NZ_MKJU01000030.1"/>
</dbReference>
<dbReference type="SUPFAM" id="SSF51735">
    <property type="entry name" value="NAD(P)-binding Rossmann-fold domains"/>
    <property type="match status" value="1"/>
</dbReference>
<dbReference type="InterPro" id="IPR001509">
    <property type="entry name" value="Epimerase_deHydtase"/>
</dbReference>
<dbReference type="Proteomes" id="UP000179786">
    <property type="component" value="Unassembled WGS sequence"/>
</dbReference>
<feature type="domain" description="NAD-dependent epimerase/dehydratase" evidence="2">
    <location>
        <begin position="3"/>
        <end position="223"/>
    </location>
</feature>
<sequence>MNILVTGATGLIGDQLCRFLYNKHQVSVLTRNIVKAQQQFRSRVTCVDTLGHVDFNNLDAVINLAGEPIADKRWSAKQKRAICESRLDITEQLVTKIAAAQTPPHTLISGSAVGFYGRQPNDVVIDETCHRPYQEFSHQLCKQWEDVALRAQSEQTRVCILRTGIVLSQHGGALKKMLPAFKFGLGGPLASGEQMMSWIHIDDMVHIILYLLKHQELSGIFNVTAPSPVSNLDFTKALGQVLHRPTVFKMPEKALRLMFGEMADLLIYGQAVIPKRVLKSGYHFRFSDINDAFTSLLVRDR</sequence>
<name>A0A1S1MRA5_9GAMM</name>
<dbReference type="Pfam" id="PF08338">
    <property type="entry name" value="DUF1731"/>
    <property type="match status" value="1"/>
</dbReference>
<keyword evidence="5" id="KW-1185">Reference proteome</keyword>
<dbReference type="PANTHER" id="PTHR11092:SF0">
    <property type="entry name" value="EPIMERASE FAMILY PROTEIN SDR39U1"/>
    <property type="match status" value="1"/>
</dbReference>
<dbReference type="InterPro" id="IPR013549">
    <property type="entry name" value="DUF1731"/>
</dbReference>
<feature type="domain" description="DUF1731" evidence="3">
    <location>
        <begin position="250"/>
        <end position="295"/>
    </location>
</feature>